<evidence type="ECO:0000256" key="8">
    <source>
        <dbReference type="ARBA" id="ARBA00022842"/>
    </source>
</evidence>
<evidence type="ECO:0000256" key="13">
    <source>
        <dbReference type="RuleBase" id="RU003465"/>
    </source>
</evidence>
<evidence type="ECO:0000256" key="6">
    <source>
        <dbReference type="ARBA" id="ARBA00022723"/>
    </source>
</evidence>
<keyword evidence="16" id="KW-1185">Reference proteome</keyword>
<comment type="cofactor">
    <cofactor evidence="2">
        <name>Mg(2+)</name>
        <dbReference type="ChEBI" id="CHEBI:18420"/>
    </cofactor>
</comment>
<organism evidence="15 16">
    <name type="scientific">Rhododendron williamsianum</name>
    <dbReference type="NCBI Taxonomy" id="262921"/>
    <lineage>
        <taxon>Eukaryota</taxon>
        <taxon>Viridiplantae</taxon>
        <taxon>Streptophyta</taxon>
        <taxon>Embryophyta</taxon>
        <taxon>Tracheophyta</taxon>
        <taxon>Spermatophyta</taxon>
        <taxon>Magnoliopsida</taxon>
        <taxon>eudicotyledons</taxon>
        <taxon>Gunneridae</taxon>
        <taxon>Pentapetalae</taxon>
        <taxon>asterids</taxon>
        <taxon>Ericales</taxon>
        <taxon>Ericaceae</taxon>
        <taxon>Ericoideae</taxon>
        <taxon>Rhodoreae</taxon>
        <taxon>Rhododendron</taxon>
    </lineage>
</organism>
<evidence type="ECO:0000256" key="5">
    <source>
        <dbReference type="ARBA" id="ARBA00022682"/>
    </source>
</evidence>
<accession>A0A6A4KLZ8</accession>
<evidence type="ECO:0000256" key="1">
    <source>
        <dbReference type="ARBA" id="ARBA00001936"/>
    </source>
</evidence>
<feature type="non-terminal residue" evidence="15">
    <location>
        <position position="1"/>
    </location>
</feature>
<keyword evidence="6" id="KW-0479">Metal-binding</keyword>
<dbReference type="GO" id="GO:0046872">
    <property type="term" value="F:metal ion binding"/>
    <property type="evidence" value="ECO:0007669"/>
    <property type="project" value="UniProtKB-KW"/>
</dbReference>
<keyword evidence="5" id="KW-0938">Abscisic acid signaling pathway</keyword>
<evidence type="ECO:0000256" key="11">
    <source>
        <dbReference type="ARBA" id="ARBA00047761"/>
    </source>
</evidence>
<reference evidence="15 16" key="1">
    <citation type="journal article" date="2019" name="Genome Biol. Evol.">
        <title>The Rhododendron genome and chromosomal organization provide insight into shared whole-genome duplications across the heath family (Ericaceae).</title>
        <authorList>
            <person name="Soza V.L."/>
            <person name="Lindsley D."/>
            <person name="Waalkes A."/>
            <person name="Ramage E."/>
            <person name="Patwardhan R.P."/>
            <person name="Burton J.N."/>
            <person name="Adey A."/>
            <person name="Kumar A."/>
            <person name="Qiu R."/>
            <person name="Shendure J."/>
            <person name="Hall B."/>
        </authorList>
    </citation>
    <scope>NUCLEOTIDE SEQUENCE [LARGE SCALE GENOMIC DNA]</scope>
    <source>
        <strain evidence="15">RSF 1966-606</strain>
    </source>
</reference>
<dbReference type="GO" id="GO:0009738">
    <property type="term" value="P:abscisic acid-activated signaling pathway"/>
    <property type="evidence" value="ECO:0007669"/>
    <property type="project" value="UniProtKB-KW"/>
</dbReference>
<dbReference type="GO" id="GO:0004722">
    <property type="term" value="F:protein serine/threonine phosphatase activity"/>
    <property type="evidence" value="ECO:0007669"/>
    <property type="project" value="UniProtKB-EC"/>
</dbReference>
<dbReference type="InterPro" id="IPR000222">
    <property type="entry name" value="PP2C_BS"/>
</dbReference>
<keyword evidence="7 13" id="KW-0378">Hydrolase</keyword>
<dbReference type="PROSITE" id="PS01032">
    <property type="entry name" value="PPM_1"/>
    <property type="match status" value="1"/>
</dbReference>
<dbReference type="SMART" id="SM00332">
    <property type="entry name" value="PP2Cc"/>
    <property type="match status" value="1"/>
</dbReference>
<dbReference type="OrthoDB" id="10264738at2759"/>
<comment type="similarity">
    <text evidence="3 13">Belongs to the PP2C family.</text>
</comment>
<dbReference type="EC" id="3.1.3.16" evidence="4"/>
<comment type="catalytic activity">
    <reaction evidence="12">
        <text>O-phospho-L-threonyl-[protein] + H2O = L-threonyl-[protein] + phosphate</text>
        <dbReference type="Rhea" id="RHEA:47004"/>
        <dbReference type="Rhea" id="RHEA-COMP:11060"/>
        <dbReference type="Rhea" id="RHEA-COMP:11605"/>
        <dbReference type="ChEBI" id="CHEBI:15377"/>
        <dbReference type="ChEBI" id="CHEBI:30013"/>
        <dbReference type="ChEBI" id="CHEBI:43474"/>
        <dbReference type="ChEBI" id="CHEBI:61977"/>
        <dbReference type="EC" id="3.1.3.16"/>
    </reaction>
</comment>
<dbReference type="SUPFAM" id="SSF81606">
    <property type="entry name" value="PP2C-like"/>
    <property type="match status" value="1"/>
</dbReference>
<evidence type="ECO:0000313" key="16">
    <source>
        <dbReference type="Proteomes" id="UP000428333"/>
    </source>
</evidence>
<dbReference type="PROSITE" id="PS51746">
    <property type="entry name" value="PPM_2"/>
    <property type="match status" value="1"/>
</dbReference>
<dbReference type="CDD" id="cd00143">
    <property type="entry name" value="PP2Cc"/>
    <property type="match status" value="1"/>
</dbReference>
<dbReference type="Proteomes" id="UP000428333">
    <property type="component" value="Linkage Group LG12"/>
</dbReference>
<dbReference type="PANTHER" id="PTHR47992">
    <property type="entry name" value="PROTEIN PHOSPHATASE"/>
    <property type="match status" value="1"/>
</dbReference>
<dbReference type="InterPro" id="IPR015655">
    <property type="entry name" value="PP2C"/>
</dbReference>
<evidence type="ECO:0000256" key="9">
    <source>
        <dbReference type="ARBA" id="ARBA00022912"/>
    </source>
</evidence>
<protein>
    <recommendedName>
        <fullName evidence="4">protein-serine/threonine phosphatase</fullName>
        <ecNumber evidence="4">3.1.3.16</ecNumber>
    </recommendedName>
</protein>
<proteinExistence type="inferred from homology"/>
<comment type="caution">
    <text evidence="15">The sequence shown here is derived from an EMBL/GenBank/DDBJ whole genome shotgun (WGS) entry which is preliminary data.</text>
</comment>
<evidence type="ECO:0000256" key="2">
    <source>
        <dbReference type="ARBA" id="ARBA00001946"/>
    </source>
</evidence>
<evidence type="ECO:0000256" key="7">
    <source>
        <dbReference type="ARBA" id="ARBA00022801"/>
    </source>
</evidence>
<dbReference type="InterPro" id="IPR036457">
    <property type="entry name" value="PPM-type-like_dom_sf"/>
</dbReference>
<gene>
    <name evidence="15" type="ORF">C3L33_19287</name>
</gene>
<dbReference type="InterPro" id="IPR001932">
    <property type="entry name" value="PPM-type_phosphatase-like_dom"/>
</dbReference>
<evidence type="ECO:0000256" key="3">
    <source>
        <dbReference type="ARBA" id="ARBA00006702"/>
    </source>
</evidence>
<evidence type="ECO:0000256" key="12">
    <source>
        <dbReference type="ARBA" id="ARBA00048336"/>
    </source>
</evidence>
<comment type="cofactor">
    <cofactor evidence="1">
        <name>Mn(2+)</name>
        <dbReference type="ChEBI" id="CHEBI:29035"/>
    </cofactor>
</comment>
<feature type="domain" description="PPM-type phosphatase" evidence="14">
    <location>
        <begin position="257"/>
        <end position="574"/>
    </location>
</feature>
<evidence type="ECO:0000256" key="4">
    <source>
        <dbReference type="ARBA" id="ARBA00013081"/>
    </source>
</evidence>
<dbReference type="EMBL" id="QEFC01003385">
    <property type="protein sequence ID" value="KAE9448796.1"/>
    <property type="molecule type" value="Genomic_DNA"/>
</dbReference>
<keyword evidence="9 13" id="KW-0904">Protein phosphatase</keyword>
<evidence type="ECO:0000259" key="14">
    <source>
        <dbReference type="PROSITE" id="PS51746"/>
    </source>
</evidence>
<dbReference type="Gene3D" id="3.60.40.10">
    <property type="entry name" value="PPM-type phosphatase domain"/>
    <property type="match status" value="1"/>
</dbReference>
<comment type="catalytic activity">
    <reaction evidence="11">
        <text>O-phospho-L-seryl-[protein] + H2O = L-seryl-[protein] + phosphate</text>
        <dbReference type="Rhea" id="RHEA:20629"/>
        <dbReference type="Rhea" id="RHEA-COMP:9863"/>
        <dbReference type="Rhea" id="RHEA-COMP:11604"/>
        <dbReference type="ChEBI" id="CHEBI:15377"/>
        <dbReference type="ChEBI" id="CHEBI:29999"/>
        <dbReference type="ChEBI" id="CHEBI:43474"/>
        <dbReference type="ChEBI" id="CHEBI:83421"/>
        <dbReference type="EC" id="3.1.3.16"/>
    </reaction>
</comment>
<dbReference type="AlphaFoldDB" id="A0A6A4KLZ8"/>
<dbReference type="FunFam" id="3.60.40.10:FF:000025">
    <property type="entry name" value="Protein phosphatase 2C 16"/>
    <property type="match status" value="1"/>
</dbReference>
<evidence type="ECO:0000256" key="10">
    <source>
        <dbReference type="ARBA" id="ARBA00023211"/>
    </source>
</evidence>
<sequence>MEEISAAMAVPFVLGNLIYEESVLTTHVEIAGFELITSKTSLLTEPASTKHPLVSISTGNDDYDCINLDSGATIVKLSPVEEFKKVRKDTERVIEDEIVLVSSDTSDLEGKSNTDSKIHMDVGKINGNIETVDGSILLETNTMSKDVRDLEKAVVNDESKEMTVDGLILLETNTMSKDVRDLEKVVVNDESKEIGSVKNLTNTMSKNVGDTEQAVVSHESKDIESDKNFSIALSEAPQGKKIRLCSENSFELGCVPLWGYQSICGKSSEMEDAVVALPRFLRFPSQMIMGGQSSNGMNQNPSHVTADFFGVYDGHGGFQVANYCRDRIHLALAEEVEIAKEDLLKGSFGSNWQQMWEKAFLSCFLKVNAEVGGAPIDNHGIVDASEGYLKPVAPGAVGSTAVVAVVCPTHLIIANCGDSRAVLCRGKVALPLSVDHKPDREDERARIEALGGKVIQWMGFRVSGVLAMSRSIGDSYLEPYVIPDPEMMFVPRTKEDECLILASDGLWDVMTNEEACEVARKRILLWHKRNIGSNPPKQRGEGIDPAAQDAADYLSRLALHKGSRDNISVIVVDLKAQRKFKKKT</sequence>
<dbReference type="Pfam" id="PF00481">
    <property type="entry name" value="PP2C"/>
    <property type="match status" value="1"/>
</dbReference>
<name>A0A6A4KLZ8_9ERIC</name>
<evidence type="ECO:0000313" key="15">
    <source>
        <dbReference type="EMBL" id="KAE9448796.1"/>
    </source>
</evidence>
<keyword evidence="8" id="KW-0460">Magnesium</keyword>
<keyword evidence="10" id="KW-0464">Manganese</keyword>